<evidence type="ECO:0000256" key="2">
    <source>
        <dbReference type="ARBA" id="ARBA00023315"/>
    </source>
</evidence>
<proteinExistence type="predicted"/>
<dbReference type="OrthoDB" id="4793359at2"/>
<reference evidence="4 5" key="1">
    <citation type="submission" date="2019-06" db="EMBL/GenBank/DDBJ databases">
        <title>Whole genome shotgun sequence of Cellulomonas gelida NBRC 3748.</title>
        <authorList>
            <person name="Hosoyama A."/>
            <person name="Uohara A."/>
            <person name="Ohji S."/>
            <person name="Ichikawa N."/>
        </authorList>
    </citation>
    <scope>NUCLEOTIDE SEQUENCE [LARGE SCALE GENOMIC DNA]</scope>
    <source>
        <strain evidence="4 5">NBRC 3748</strain>
    </source>
</reference>
<dbReference type="InterPro" id="IPR000182">
    <property type="entry name" value="GNAT_dom"/>
</dbReference>
<dbReference type="PANTHER" id="PTHR43072">
    <property type="entry name" value="N-ACETYLTRANSFERASE"/>
    <property type="match status" value="1"/>
</dbReference>
<name>A0A4Y3KIH4_9CELL</name>
<comment type="caution">
    <text evidence="4">The sequence shown here is derived from an EMBL/GenBank/DDBJ whole genome shotgun (WGS) entry which is preliminary data.</text>
</comment>
<dbReference type="CDD" id="cd04301">
    <property type="entry name" value="NAT_SF"/>
    <property type="match status" value="1"/>
</dbReference>
<dbReference type="AlphaFoldDB" id="A0A4Y3KIH4"/>
<keyword evidence="2" id="KW-0012">Acyltransferase</keyword>
<dbReference type="Proteomes" id="UP000320461">
    <property type="component" value="Unassembled WGS sequence"/>
</dbReference>
<dbReference type="Gene3D" id="3.40.630.30">
    <property type="match status" value="1"/>
</dbReference>
<dbReference type="GO" id="GO:0016747">
    <property type="term" value="F:acyltransferase activity, transferring groups other than amino-acyl groups"/>
    <property type="evidence" value="ECO:0007669"/>
    <property type="project" value="InterPro"/>
</dbReference>
<dbReference type="EMBL" id="BJLQ01000007">
    <property type="protein sequence ID" value="GEA83797.1"/>
    <property type="molecule type" value="Genomic_DNA"/>
</dbReference>
<dbReference type="SUPFAM" id="SSF55729">
    <property type="entry name" value="Acyl-CoA N-acyltransferases (Nat)"/>
    <property type="match status" value="1"/>
</dbReference>
<protein>
    <submittedName>
        <fullName evidence="4">N-acetyltransferase</fullName>
    </submittedName>
</protein>
<dbReference type="InterPro" id="IPR016181">
    <property type="entry name" value="Acyl_CoA_acyltransferase"/>
</dbReference>
<sequence length="148" mass="16353">MPQNPRPRVRVARAADSDQVWPLARDFATSLAPRREAFEATWRALRSAPGALIAVAESDEVVVGYLLAHRHLTFLANGPVAWVEEVMVAEHRRRSGVGRDLMRHAEQWGRDNGAAYLALASRRAGAFSTALGYEESATFFKKPLTDAP</sequence>
<gene>
    <name evidence="4" type="ORF">CGE01nite_10480</name>
</gene>
<accession>A0A4Y3KIH4</accession>
<evidence type="ECO:0000313" key="4">
    <source>
        <dbReference type="EMBL" id="GEA83797.1"/>
    </source>
</evidence>
<evidence type="ECO:0000256" key="1">
    <source>
        <dbReference type="ARBA" id="ARBA00022679"/>
    </source>
</evidence>
<dbReference type="PANTHER" id="PTHR43072:SF23">
    <property type="entry name" value="UPF0039 PROTEIN C11D3.02C"/>
    <property type="match status" value="1"/>
</dbReference>
<dbReference type="Pfam" id="PF00583">
    <property type="entry name" value="Acetyltransf_1"/>
    <property type="match status" value="1"/>
</dbReference>
<keyword evidence="1 4" id="KW-0808">Transferase</keyword>
<dbReference type="RefSeq" id="WP_141369410.1">
    <property type="nucleotide sequence ID" value="NZ_BJLQ01000007.1"/>
</dbReference>
<evidence type="ECO:0000259" key="3">
    <source>
        <dbReference type="PROSITE" id="PS51186"/>
    </source>
</evidence>
<dbReference type="PROSITE" id="PS51186">
    <property type="entry name" value="GNAT"/>
    <property type="match status" value="1"/>
</dbReference>
<feature type="domain" description="N-acetyltransferase" evidence="3">
    <location>
        <begin position="7"/>
        <end position="148"/>
    </location>
</feature>
<keyword evidence="5" id="KW-1185">Reference proteome</keyword>
<evidence type="ECO:0000313" key="5">
    <source>
        <dbReference type="Proteomes" id="UP000320461"/>
    </source>
</evidence>
<organism evidence="4 5">
    <name type="scientific">Cellulomonas gelida</name>
    <dbReference type="NCBI Taxonomy" id="1712"/>
    <lineage>
        <taxon>Bacteria</taxon>
        <taxon>Bacillati</taxon>
        <taxon>Actinomycetota</taxon>
        <taxon>Actinomycetes</taxon>
        <taxon>Micrococcales</taxon>
        <taxon>Cellulomonadaceae</taxon>
        <taxon>Cellulomonas</taxon>
    </lineage>
</organism>